<accession>A0AA44I1U8</accession>
<proteinExistence type="inferred from homology"/>
<feature type="domain" description="EamA" evidence="9">
    <location>
        <begin position="157"/>
        <end position="284"/>
    </location>
</feature>
<evidence type="ECO:0000259" key="9">
    <source>
        <dbReference type="Pfam" id="PF00892"/>
    </source>
</evidence>
<keyword evidence="6 8" id="KW-0472">Membrane</keyword>
<evidence type="ECO:0000256" key="1">
    <source>
        <dbReference type="ARBA" id="ARBA00004651"/>
    </source>
</evidence>
<organism evidence="10 11">
    <name type="scientific">Yersinia mollaretii</name>
    <dbReference type="NCBI Taxonomy" id="33060"/>
    <lineage>
        <taxon>Bacteria</taxon>
        <taxon>Pseudomonadati</taxon>
        <taxon>Pseudomonadota</taxon>
        <taxon>Gammaproteobacteria</taxon>
        <taxon>Enterobacterales</taxon>
        <taxon>Yersiniaceae</taxon>
        <taxon>Yersinia</taxon>
    </lineage>
</organism>
<feature type="transmembrane region" description="Helical" evidence="8">
    <location>
        <begin position="39"/>
        <end position="60"/>
    </location>
</feature>
<evidence type="ECO:0000256" key="7">
    <source>
        <dbReference type="SAM" id="MobiDB-lite"/>
    </source>
</evidence>
<keyword evidence="5 8" id="KW-1133">Transmembrane helix</keyword>
<evidence type="ECO:0000313" key="11">
    <source>
        <dbReference type="Proteomes" id="UP000712947"/>
    </source>
</evidence>
<dbReference type="AlphaFoldDB" id="A0AA44I1U8"/>
<sequence length="349" mass="37517">MKWHDGLRQPGVLAALTAAVLFGAGTPLAKQLLNTVSPWLLAGLLYLGSGVGLALYRLITRAPAVSLPRHELWWFVGAITAGGVVAPVLLMMGLTGMPASGASLLLNAEGVFTALLAWFAFKENFDRRIALGMMVIVAGAAILSWPGEARFAGVWPTLAILGACFAWGIDNNLTRKVSLTDATWIASVKGLVAGAVNLSLAFVLGATLPPLANLAGALLVGFFAYGVSLALFVIGLRHLGTARTGAYFSIAPFLGAALAVVMGDTVTLPLILAGVLMAIGIWLHLTEQHEHQHIHDELEHEHTHIHDEHHHHSHDFPIVTGVPHKHRHQHRPMTHSHPHFPDSHHRHKH</sequence>
<keyword evidence="4 8" id="KW-0812">Transmembrane</keyword>
<protein>
    <submittedName>
        <fullName evidence="10">DMT family transporter</fullName>
    </submittedName>
</protein>
<evidence type="ECO:0000313" key="10">
    <source>
        <dbReference type="EMBL" id="NIL24897.1"/>
    </source>
</evidence>
<feature type="transmembrane region" description="Helical" evidence="8">
    <location>
        <begin position="72"/>
        <end position="94"/>
    </location>
</feature>
<feature type="transmembrane region" description="Helical" evidence="8">
    <location>
        <begin position="246"/>
        <end position="262"/>
    </location>
</feature>
<evidence type="ECO:0000256" key="4">
    <source>
        <dbReference type="ARBA" id="ARBA00022692"/>
    </source>
</evidence>
<feature type="domain" description="EamA" evidence="9">
    <location>
        <begin position="10"/>
        <end position="144"/>
    </location>
</feature>
<dbReference type="PANTHER" id="PTHR32322:SF2">
    <property type="entry name" value="EAMA DOMAIN-CONTAINING PROTEIN"/>
    <property type="match status" value="1"/>
</dbReference>
<dbReference type="SUPFAM" id="SSF103481">
    <property type="entry name" value="Multidrug resistance efflux transporter EmrE"/>
    <property type="match status" value="2"/>
</dbReference>
<feature type="transmembrane region" description="Helical" evidence="8">
    <location>
        <begin position="100"/>
        <end position="121"/>
    </location>
</feature>
<dbReference type="InterPro" id="IPR050638">
    <property type="entry name" value="AA-Vitamin_Transporters"/>
</dbReference>
<feature type="compositionally biased region" description="Basic residues" evidence="7">
    <location>
        <begin position="323"/>
        <end position="349"/>
    </location>
</feature>
<feature type="transmembrane region" description="Helical" evidence="8">
    <location>
        <begin position="190"/>
        <end position="208"/>
    </location>
</feature>
<evidence type="ECO:0000256" key="8">
    <source>
        <dbReference type="SAM" id="Phobius"/>
    </source>
</evidence>
<evidence type="ECO:0000256" key="5">
    <source>
        <dbReference type="ARBA" id="ARBA00022989"/>
    </source>
</evidence>
<feature type="transmembrane region" description="Helical" evidence="8">
    <location>
        <begin position="128"/>
        <end position="145"/>
    </location>
</feature>
<dbReference type="EMBL" id="JAASAI010000037">
    <property type="protein sequence ID" value="NIL24897.1"/>
    <property type="molecule type" value="Genomic_DNA"/>
</dbReference>
<dbReference type="GO" id="GO:0016020">
    <property type="term" value="C:membrane"/>
    <property type="evidence" value="ECO:0007669"/>
    <property type="project" value="UniProtKB-SubCell"/>
</dbReference>
<feature type="transmembrane region" description="Helical" evidence="8">
    <location>
        <begin position="214"/>
        <end position="234"/>
    </location>
</feature>
<dbReference type="RefSeq" id="WP_050141684.1">
    <property type="nucleotide sequence ID" value="NZ_CABHYE010000007.1"/>
</dbReference>
<dbReference type="InterPro" id="IPR037185">
    <property type="entry name" value="EmrE-like"/>
</dbReference>
<dbReference type="InterPro" id="IPR000620">
    <property type="entry name" value="EamA_dom"/>
</dbReference>
<evidence type="ECO:0000256" key="3">
    <source>
        <dbReference type="ARBA" id="ARBA00022475"/>
    </source>
</evidence>
<dbReference type="PANTHER" id="PTHR32322">
    <property type="entry name" value="INNER MEMBRANE TRANSPORTER"/>
    <property type="match status" value="1"/>
</dbReference>
<dbReference type="Pfam" id="PF00892">
    <property type="entry name" value="EamA"/>
    <property type="match status" value="2"/>
</dbReference>
<evidence type="ECO:0000256" key="2">
    <source>
        <dbReference type="ARBA" id="ARBA00007362"/>
    </source>
</evidence>
<evidence type="ECO:0000256" key="6">
    <source>
        <dbReference type="ARBA" id="ARBA00023136"/>
    </source>
</evidence>
<dbReference type="Proteomes" id="UP000712947">
    <property type="component" value="Unassembled WGS sequence"/>
</dbReference>
<feature type="transmembrane region" description="Helical" evidence="8">
    <location>
        <begin position="268"/>
        <end position="285"/>
    </location>
</feature>
<comment type="subcellular location">
    <subcellularLocation>
        <location evidence="1">Cell membrane</location>
        <topology evidence="1">Multi-pass membrane protein</topology>
    </subcellularLocation>
</comment>
<feature type="transmembrane region" description="Helical" evidence="8">
    <location>
        <begin position="151"/>
        <end position="169"/>
    </location>
</feature>
<keyword evidence="3" id="KW-1003">Cell membrane</keyword>
<feature type="region of interest" description="Disordered" evidence="7">
    <location>
        <begin position="303"/>
        <end position="349"/>
    </location>
</feature>
<comment type="caution">
    <text evidence="10">The sequence shown here is derived from an EMBL/GenBank/DDBJ whole genome shotgun (WGS) entry which is preliminary data.</text>
</comment>
<reference evidence="10" key="1">
    <citation type="submission" date="2020-03" db="EMBL/GenBank/DDBJ databases">
        <authorList>
            <person name="Kislichkina A."/>
            <person name="Dentovskaya S."/>
            <person name="Shaikhutdinov R."/>
            <person name="Ivanov S."/>
            <person name="Sizova A."/>
            <person name="Solomentsev V."/>
            <person name="Bogun A."/>
        </authorList>
    </citation>
    <scope>NUCLEOTIDE SEQUENCE</scope>
    <source>
        <strain evidence="10">SCPM-O-B-7610</strain>
    </source>
</reference>
<comment type="similarity">
    <text evidence="2">Belongs to the EamA transporter family.</text>
</comment>
<name>A0AA44I1U8_YERMO</name>
<gene>
    <name evidence="10" type="ORF">HB991_20605</name>
</gene>
<dbReference type="Gene3D" id="1.10.3730.20">
    <property type="match status" value="1"/>
</dbReference>